<evidence type="ECO:0000256" key="1">
    <source>
        <dbReference type="SAM" id="Phobius"/>
    </source>
</evidence>
<reference evidence="3" key="1">
    <citation type="submission" date="2017-10" db="EMBL/GenBank/DDBJ databases">
        <title>Draft genome sequence of the planktic cyanobacteria Tychonema bourrellyi isolated from alpine lentic freshwater.</title>
        <authorList>
            <person name="Tett A."/>
            <person name="Armanini F."/>
            <person name="Asnicar F."/>
            <person name="Boscaini A."/>
            <person name="Pasolli E."/>
            <person name="Zolfo M."/>
            <person name="Donati C."/>
            <person name="Salmaso N."/>
            <person name="Segata N."/>
        </authorList>
    </citation>
    <scope>NUCLEOTIDE SEQUENCE</scope>
    <source>
        <strain evidence="3">FEM_GT703</strain>
    </source>
</reference>
<dbReference type="EMBL" id="NXIB02000001">
    <property type="protein sequence ID" value="PHX57417.1"/>
    <property type="molecule type" value="Genomic_DNA"/>
</dbReference>
<dbReference type="Pfam" id="PF14213">
    <property type="entry name" value="DUF4325"/>
    <property type="match status" value="1"/>
</dbReference>
<keyword evidence="1" id="KW-0472">Membrane</keyword>
<gene>
    <name evidence="3" type="ORF">CP500_000320</name>
</gene>
<dbReference type="RefSeq" id="WP_096831303.1">
    <property type="nucleotide sequence ID" value="NZ_NXIB02000001.1"/>
</dbReference>
<organism evidence="3 4">
    <name type="scientific">Tychonema bourrellyi FEM_GT703</name>
    <dbReference type="NCBI Taxonomy" id="2040638"/>
    <lineage>
        <taxon>Bacteria</taxon>
        <taxon>Bacillati</taxon>
        <taxon>Cyanobacteriota</taxon>
        <taxon>Cyanophyceae</taxon>
        <taxon>Oscillatoriophycideae</taxon>
        <taxon>Oscillatoriales</taxon>
        <taxon>Microcoleaceae</taxon>
        <taxon>Tychonema</taxon>
    </lineage>
</organism>
<dbReference type="OrthoDB" id="7032971at2"/>
<accession>A0A2G4F730</accession>
<keyword evidence="1" id="KW-0812">Transmembrane</keyword>
<feature type="domain" description="DUF4325" evidence="2">
    <location>
        <begin position="72"/>
        <end position="134"/>
    </location>
</feature>
<feature type="transmembrane region" description="Helical" evidence="1">
    <location>
        <begin position="202"/>
        <end position="223"/>
    </location>
</feature>
<name>A0A2G4F730_9CYAN</name>
<dbReference type="AlphaFoldDB" id="A0A2G4F730"/>
<keyword evidence="1" id="KW-1133">Transmembrane helix</keyword>
<comment type="caution">
    <text evidence="3">The sequence shown here is derived from an EMBL/GenBank/DDBJ whole genome shotgun (WGS) entry which is preliminary data.</text>
</comment>
<evidence type="ECO:0000313" key="3">
    <source>
        <dbReference type="EMBL" id="PHX57417.1"/>
    </source>
</evidence>
<protein>
    <submittedName>
        <fullName evidence="3">DUF4325 domain-containing protein</fullName>
    </submittedName>
</protein>
<proteinExistence type="predicted"/>
<keyword evidence="4" id="KW-1185">Reference proteome</keyword>
<dbReference type="InterPro" id="IPR025474">
    <property type="entry name" value="DUF4325"/>
</dbReference>
<evidence type="ECO:0000313" key="4">
    <source>
        <dbReference type="Proteomes" id="UP000226442"/>
    </source>
</evidence>
<sequence>MTQVSDREQEIILQLRTLSPEHQRAVIDLIGALQVPATKSQEYQPESQGHDSDIKINLYQVLGKFELTFEHEGQVIYPLIAEAFKQGKKVVVSFEKVQLITWSFVTKAIGQLYEHFSESQIQSCLQLVDLSEEDLEFVHHVIETKKEFLVNPEKFRQPMSDEQLEELRRKNPDNPILQVVGMFKDDPTKEYWLILGYFLRFVFWRIFRLLILMQWPIAIICNYRRKKLELGLKI</sequence>
<dbReference type="Proteomes" id="UP000226442">
    <property type="component" value="Unassembled WGS sequence"/>
</dbReference>
<evidence type="ECO:0000259" key="2">
    <source>
        <dbReference type="Pfam" id="PF14213"/>
    </source>
</evidence>